<name>K1YHM6_9BACT</name>
<accession>K1YHM6</accession>
<evidence type="ECO:0000313" key="1">
    <source>
        <dbReference type="EMBL" id="EKD24874.1"/>
    </source>
</evidence>
<dbReference type="EMBL" id="AMFJ01036152">
    <property type="protein sequence ID" value="EKD24874.1"/>
    <property type="molecule type" value="Genomic_DNA"/>
</dbReference>
<comment type="caution">
    <text evidence="1">The sequence shown here is derived from an EMBL/GenBank/DDBJ whole genome shotgun (WGS) entry which is preliminary data.</text>
</comment>
<dbReference type="AlphaFoldDB" id="K1YHM6"/>
<proteinExistence type="predicted"/>
<sequence length="55" mass="6326">MNNSSNEIFDIHQDPFDLLSSKGTIKTQEKIIQEEQKIQSSLSDALANNDQWDFL</sequence>
<gene>
    <name evidence="1" type="ORF">ACD_80C00145G0008</name>
</gene>
<protein>
    <submittedName>
        <fullName evidence="1">Uncharacterized protein</fullName>
    </submittedName>
</protein>
<organism evidence="1">
    <name type="scientific">uncultured bacterium</name>
    <name type="common">gcode 4</name>
    <dbReference type="NCBI Taxonomy" id="1234023"/>
    <lineage>
        <taxon>Bacteria</taxon>
        <taxon>environmental samples</taxon>
    </lineage>
</organism>
<reference evidence="1" key="1">
    <citation type="journal article" date="2012" name="Science">
        <title>Fermentation, hydrogen, and sulfur metabolism in multiple uncultivated bacterial phyla.</title>
        <authorList>
            <person name="Wrighton K.C."/>
            <person name="Thomas B.C."/>
            <person name="Sharon I."/>
            <person name="Miller C.S."/>
            <person name="Castelle C.J."/>
            <person name="VerBerkmoes N.C."/>
            <person name="Wilkins M.J."/>
            <person name="Hettich R.L."/>
            <person name="Lipton M.S."/>
            <person name="Williams K.H."/>
            <person name="Long P.E."/>
            <person name="Banfield J.F."/>
        </authorList>
    </citation>
    <scope>NUCLEOTIDE SEQUENCE [LARGE SCALE GENOMIC DNA]</scope>
</reference>